<keyword evidence="1" id="KW-0175">Coiled coil</keyword>
<feature type="coiled-coil region" evidence="1">
    <location>
        <begin position="299"/>
        <end position="347"/>
    </location>
</feature>
<accession>A0A9W7Y3L1</accession>
<feature type="compositionally biased region" description="Low complexity" evidence="2">
    <location>
        <begin position="17"/>
        <end position="38"/>
    </location>
</feature>
<evidence type="ECO:0000313" key="4">
    <source>
        <dbReference type="Proteomes" id="UP001149813"/>
    </source>
</evidence>
<feature type="compositionally biased region" description="Low complexity" evidence="2">
    <location>
        <begin position="171"/>
        <end position="199"/>
    </location>
</feature>
<evidence type="ECO:0000256" key="1">
    <source>
        <dbReference type="SAM" id="Coils"/>
    </source>
</evidence>
<keyword evidence="4" id="KW-1185">Reference proteome</keyword>
<gene>
    <name evidence="3" type="ORF">LPJ53_001371</name>
</gene>
<comment type="caution">
    <text evidence="3">The sequence shown here is derived from an EMBL/GenBank/DDBJ whole genome shotgun (WGS) entry which is preliminary data.</text>
</comment>
<name>A0A9W7Y3L1_9FUNG</name>
<feature type="compositionally biased region" description="Basic and acidic residues" evidence="2">
    <location>
        <begin position="1"/>
        <end position="11"/>
    </location>
</feature>
<evidence type="ECO:0000256" key="2">
    <source>
        <dbReference type="SAM" id="MobiDB-lite"/>
    </source>
</evidence>
<feature type="compositionally biased region" description="Polar residues" evidence="2">
    <location>
        <begin position="204"/>
        <end position="226"/>
    </location>
</feature>
<feature type="compositionally biased region" description="Low complexity" evidence="2">
    <location>
        <begin position="64"/>
        <end position="80"/>
    </location>
</feature>
<evidence type="ECO:0000313" key="3">
    <source>
        <dbReference type="EMBL" id="KAJ1724356.1"/>
    </source>
</evidence>
<dbReference type="AlphaFoldDB" id="A0A9W7Y3L1"/>
<dbReference type="Proteomes" id="UP001149813">
    <property type="component" value="Unassembled WGS sequence"/>
</dbReference>
<feature type="region of interest" description="Disordered" evidence="2">
    <location>
        <begin position="379"/>
        <end position="407"/>
    </location>
</feature>
<feature type="region of interest" description="Disordered" evidence="2">
    <location>
        <begin position="526"/>
        <end position="546"/>
    </location>
</feature>
<feature type="region of interest" description="Disordered" evidence="2">
    <location>
        <begin position="1"/>
        <end position="269"/>
    </location>
</feature>
<protein>
    <submittedName>
        <fullName evidence="3">Uncharacterized protein</fullName>
    </submittedName>
</protein>
<sequence>MYRPRHAENAAHLHTRAPSASEPVAPPASASGNNSAGVTKPQVRATDRITSQPIATAHSRKQMASVASRAARAPSSTSLANTGTAAKPERPASRILRRHRSDEPARSRSPIRQADKSSQQQQQQQQHTPVRVFGASKNAAAAQPITMSGRQQSESAIGRGMRAPSAIKTTPVSSSQRVSQPPIQKTPSGSGSVRGNGSRAPSAESISSATTPLGNSSRRGIRSTMNASPKESRRPPPSPSIASAPNRTRLGTSLIPRPSERANPEASVEARRRLHEENLKLKNQLDVELMTNNQFLIEIKEMAAAFEVVNSELEEAKSANQAINDRVLELEQQLDSQRVVNGELQKKLSATESLLIAQHNSDNESEADGNLSRPDILAKKKDKAAARGAGSSTRSSKRSKELHVDSDWNAQMKRVQTSCAEGLSIMLQNITKSPMDDETQACIKDIETFINTPIRDDKVAAARNPTQGSSAYQQNVEPHNSQFTADLPSNMRTPQHRRVVEDERVKRRRSSVIFADFIAKSGKPRRLLVDDDSSSEEDHGGPHTGPSVVYEECARCKQLSDTMVLLQVDNDYYRQANTKLRENVTDVVSKHNALVQLFEKERLRRREVRARALTEATRVAANDRAMLEARQRAQLEAVASAEDTELSRQFDRSVRIGSPPTHAF</sequence>
<reference evidence="3" key="1">
    <citation type="submission" date="2022-07" db="EMBL/GenBank/DDBJ databases">
        <title>Phylogenomic reconstructions and comparative analyses of Kickxellomycotina fungi.</title>
        <authorList>
            <person name="Reynolds N.K."/>
            <person name="Stajich J.E."/>
            <person name="Barry K."/>
            <person name="Grigoriev I.V."/>
            <person name="Crous P."/>
            <person name="Smith M.E."/>
        </authorList>
    </citation>
    <scope>NUCLEOTIDE SEQUENCE</scope>
    <source>
        <strain evidence="3">NBRC 32514</strain>
    </source>
</reference>
<proteinExistence type="predicted"/>
<dbReference type="OrthoDB" id="5561196at2759"/>
<dbReference type="EMBL" id="JANBOJ010000034">
    <property type="protein sequence ID" value="KAJ1724356.1"/>
    <property type="molecule type" value="Genomic_DNA"/>
</dbReference>
<organism evidence="3 4">
    <name type="scientific">Coemansia erecta</name>
    <dbReference type="NCBI Taxonomy" id="147472"/>
    <lineage>
        <taxon>Eukaryota</taxon>
        <taxon>Fungi</taxon>
        <taxon>Fungi incertae sedis</taxon>
        <taxon>Zoopagomycota</taxon>
        <taxon>Kickxellomycotina</taxon>
        <taxon>Kickxellomycetes</taxon>
        <taxon>Kickxellales</taxon>
        <taxon>Kickxellaceae</taxon>
        <taxon>Coemansia</taxon>
    </lineage>
</organism>
<feature type="compositionally biased region" description="Polar residues" evidence="2">
    <location>
        <begin position="145"/>
        <end position="155"/>
    </location>
</feature>
<feature type="compositionally biased region" description="Basic and acidic residues" evidence="2">
    <location>
        <begin position="258"/>
        <end position="269"/>
    </location>
</feature>